<dbReference type="HAMAP" id="MF_00138">
    <property type="entry name" value="GARS"/>
    <property type="match status" value="1"/>
</dbReference>
<keyword evidence="8 14" id="KW-0658">Purine biosynthesis</keyword>
<dbReference type="InterPro" id="IPR016185">
    <property type="entry name" value="PreATP-grasp_dom_sf"/>
</dbReference>
<dbReference type="PROSITE" id="PS50975">
    <property type="entry name" value="ATP_GRASP"/>
    <property type="match status" value="1"/>
</dbReference>
<name>A0A0H4VDW8_9SPHN</name>
<dbReference type="Gene3D" id="3.90.600.10">
    <property type="entry name" value="Phosphoribosylglycinamide synthetase, C-terminal domain"/>
    <property type="match status" value="1"/>
</dbReference>
<evidence type="ECO:0000256" key="3">
    <source>
        <dbReference type="ARBA" id="ARBA00005174"/>
    </source>
</evidence>
<accession>A0A0H4VDW8</accession>
<dbReference type="EC" id="6.3.4.13" evidence="4 14"/>
<comment type="pathway">
    <text evidence="3 14">Purine metabolism; IMP biosynthesis via de novo pathway; N(1)-(5-phospho-D-ribosyl)glycinamide from 5-phospho-alpha-D-ribose 1-diphosphate: step 2/2.</text>
</comment>
<dbReference type="Gene3D" id="3.30.470.20">
    <property type="entry name" value="ATP-grasp fold, B domain"/>
    <property type="match status" value="1"/>
</dbReference>
<keyword evidence="7 15" id="KW-0547">Nucleotide-binding</keyword>
<dbReference type="Gene3D" id="3.30.1490.20">
    <property type="entry name" value="ATP-grasp fold, A domain"/>
    <property type="match status" value="1"/>
</dbReference>
<dbReference type="KEGG" id="ery:CP97_01865"/>
<keyword evidence="5 14" id="KW-0436">Ligase</keyword>
<dbReference type="SUPFAM" id="SSF52440">
    <property type="entry name" value="PreATP-grasp domain"/>
    <property type="match status" value="1"/>
</dbReference>
<feature type="domain" description="ATP-grasp" evidence="16">
    <location>
        <begin position="111"/>
        <end position="316"/>
    </location>
</feature>
<evidence type="ECO:0000256" key="15">
    <source>
        <dbReference type="PROSITE-ProRule" id="PRU00409"/>
    </source>
</evidence>
<evidence type="ECO:0000256" key="4">
    <source>
        <dbReference type="ARBA" id="ARBA00013255"/>
    </source>
</evidence>
<dbReference type="EMBL" id="CP011310">
    <property type="protein sequence ID" value="AKQ41056.1"/>
    <property type="molecule type" value="Genomic_DNA"/>
</dbReference>
<reference evidence="17 18" key="1">
    <citation type="journal article" date="2015" name="Int. J. Syst. Evol. Microbiol.">
        <title>Erythrobacter atlanticus sp. nov., a bacterium from ocean sediment able to degrade polycyclic aromatic hydrocarbons.</title>
        <authorList>
            <person name="Zhuang L."/>
            <person name="Liu Y."/>
            <person name="Wang L."/>
            <person name="Wang W."/>
            <person name="Shao Z."/>
        </authorList>
    </citation>
    <scope>NUCLEOTIDE SEQUENCE [LARGE SCALE GENOMIC DNA]</scope>
    <source>
        <strain evidence="18">s21-N3</strain>
    </source>
</reference>
<gene>
    <name evidence="14" type="primary">purD</name>
    <name evidence="17" type="ORF">CP97_01865</name>
</gene>
<dbReference type="InterPro" id="IPR000115">
    <property type="entry name" value="PRibGlycinamide_synth"/>
</dbReference>
<evidence type="ECO:0000256" key="13">
    <source>
        <dbReference type="ARBA" id="ARBA00042864"/>
    </source>
</evidence>
<evidence type="ECO:0000256" key="2">
    <source>
        <dbReference type="ARBA" id="ARBA00001946"/>
    </source>
</evidence>
<dbReference type="STRING" id="1648404.CP97_01865"/>
<dbReference type="InterPro" id="IPR013815">
    <property type="entry name" value="ATP_grasp_subdomain_1"/>
</dbReference>
<dbReference type="GO" id="GO:0006189">
    <property type="term" value="P:'de novo' IMP biosynthetic process"/>
    <property type="evidence" value="ECO:0007669"/>
    <property type="project" value="UniProtKB-UniRule"/>
</dbReference>
<dbReference type="Gene3D" id="3.40.50.20">
    <property type="match status" value="1"/>
</dbReference>
<dbReference type="GO" id="GO:0004637">
    <property type="term" value="F:phosphoribosylamine-glycine ligase activity"/>
    <property type="evidence" value="ECO:0007669"/>
    <property type="project" value="UniProtKB-UniRule"/>
</dbReference>
<evidence type="ECO:0000256" key="6">
    <source>
        <dbReference type="ARBA" id="ARBA00022723"/>
    </source>
</evidence>
<evidence type="ECO:0000256" key="11">
    <source>
        <dbReference type="ARBA" id="ARBA00038345"/>
    </source>
</evidence>
<evidence type="ECO:0000256" key="8">
    <source>
        <dbReference type="ARBA" id="ARBA00022755"/>
    </source>
</evidence>
<comment type="catalytic activity">
    <reaction evidence="14">
        <text>5-phospho-beta-D-ribosylamine + glycine + ATP = N(1)-(5-phospho-beta-D-ribosyl)glycinamide + ADP + phosphate + H(+)</text>
        <dbReference type="Rhea" id="RHEA:17453"/>
        <dbReference type="ChEBI" id="CHEBI:15378"/>
        <dbReference type="ChEBI" id="CHEBI:30616"/>
        <dbReference type="ChEBI" id="CHEBI:43474"/>
        <dbReference type="ChEBI" id="CHEBI:57305"/>
        <dbReference type="ChEBI" id="CHEBI:58681"/>
        <dbReference type="ChEBI" id="CHEBI:143788"/>
        <dbReference type="ChEBI" id="CHEBI:456216"/>
        <dbReference type="EC" id="6.3.4.13"/>
    </reaction>
</comment>
<comment type="cofactor">
    <cofactor evidence="2">
        <name>Mg(2+)</name>
        <dbReference type="ChEBI" id="CHEBI:18420"/>
    </cofactor>
</comment>
<evidence type="ECO:0000256" key="1">
    <source>
        <dbReference type="ARBA" id="ARBA00001936"/>
    </source>
</evidence>
<dbReference type="InterPro" id="IPR020559">
    <property type="entry name" value="PRibGlycinamide_synth_CS"/>
</dbReference>
<dbReference type="SMART" id="SM01209">
    <property type="entry name" value="GARS_A"/>
    <property type="match status" value="1"/>
</dbReference>
<dbReference type="InterPro" id="IPR020561">
    <property type="entry name" value="PRibGlycinamid_synth_ATP-grasp"/>
</dbReference>
<dbReference type="NCBIfam" id="TIGR00877">
    <property type="entry name" value="purD"/>
    <property type="match status" value="1"/>
</dbReference>
<evidence type="ECO:0000256" key="10">
    <source>
        <dbReference type="ARBA" id="ARBA00023211"/>
    </source>
</evidence>
<dbReference type="GO" id="GO:0009113">
    <property type="term" value="P:purine nucleobase biosynthetic process"/>
    <property type="evidence" value="ECO:0007669"/>
    <property type="project" value="InterPro"/>
</dbReference>
<keyword evidence="18" id="KW-1185">Reference proteome</keyword>
<evidence type="ECO:0000256" key="12">
    <source>
        <dbReference type="ARBA" id="ARBA00042242"/>
    </source>
</evidence>
<evidence type="ECO:0000313" key="18">
    <source>
        <dbReference type="Proteomes" id="UP000059113"/>
    </source>
</evidence>
<dbReference type="PANTHER" id="PTHR43472">
    <property type="entry name" value="PHOSPHORIBOSYLAMINE--GLYCINE LIGASE"/>
    <property type="match status" value="1"/>
</dbReference>
<keyword evidence="10" id="KW-0464">Manganese</keyword>
<comment type="cofactor">
    <cofactor evidence="1">
        <name>Mn(2+)</name>
        <dbReference type="ChEBI" id="CHEBI:29035"/>
    </cofactor>
</comment>
<dbReference type="PROSITE" id="PS00184">
    <property type="entry name" value="GARS"/>
    <property type="match status" value="1"/>
</dbReference>
<dbReference type="InterPro" id="IPR020560">
    <property type="entry name" value="PRibGlycinamide_synth_C-dom"/>
</dbReference>
<dbReference type="AlphaFoldDB" id="A0A0H4VDW8"/>
<dbReference type="SUPFAM" id="SSF56059">
    <property type="entry name" value="Glutathione synthetase ATP-binding domain-like"/>
    <property type="match status" value="1"/>
</dbReference>
<dbReference type="FunFam" id="3.90.600.10:FF:000001">
    <property type="entry name" value="Trifunctional purine biosynthetic protein adenosine-3"/>
    <property type="match status" value="1"/>
</dbReference>
<dbReference type="Pfam" id="PF02844">
    <property type="entry name" value="GARS_N"/>
    <property type="match status" value="1"/>
</dbReference>
<dbReference type="GO" id="GO:0046872">
    <property type="term" value="F:metal ion binding"/>
    <property type="evidence" value="ECO:0007669"/>
    <property type="project" value="UniProtKB-KW"/>
</dbReference>
<evidence type="ECO:0000256" key="9">
    <source>
        <dbReference type="ARBA" id="ARBA00022840"/>
    </source>
</evidence>
<protein>
    <recommendedName>
        <fullName evidence="4 14">Phosphoribosylamine--glycine ligase</fullName>
        <ecNumber evidence="4 14">6.3.4.13</ecNumber>
    </recommendedName>
    <alternativeName>
        <fullName evidence="14">GARS</fullName>
    </alternativeName>
    <alternativeName>
        <fullName evidence="12 14">Glycinamide ribonucleotide synthetase</fullName>
    </alternativeName>
    <alternativeName>
        <fullName evidence="13 14">Phosphoribosylglycinamide synthetase</fullName>
    </alternativeName>
</protein>
<dbReference type="Pfam" id="PF01071">
    <property type="entry name" value="GARS_A"/>
    <property type="match status" value="1"/>
</dbReference>
<dbReference type="SMART" id="SM01210">
    <property type="entry name" value="GARS_C"/>
    <property type="match status" value="1"/>
</dbReference>
<evidence type="ECO:0000256" key="14">
    <source>
        <dbReference type="HAMAP-Rule" id="MF_00138"/>
    </source>
</evidence>
<comment type="similarity">
    <text evidence="11 14">Belongs to the GARS family.</text>
</comment>
<dbReference type="PATRIC" id="fig|1648404.4.peg.401"/>
<evidence type="ECO:0000256" key="5">
    <source>
        <dbReference type="ARBA" id="ARBA00022598"/>
    </source>
</evidence>
<sequence>MNILVLGSGGREHALCWKLAQSRAIKSEGGTLYVSPGNPGMEDVARITLVDVTHHADVIAFAKKHDIGLVVIGPEAPLVDGLADSLRDANIASFGPSAQAAQLEGSKAFTKALCDKAGIPTAAYVRCTTLEEGRQALNTFAPPFVLKADGLAAGKGVVIAESAEHAEEALADMLGGAFGEAGAEVVIEEFMHGEEASFFALTDGEAVIPFGTAQDHKRVGEGDTGPNTGGMGAYSPARVLTDAQLAETMDRIILPTVRQMKEDGMPYCGVLYAGLMLTDEGVKLVEYNCRFGDPECQVLMMRLDSDLADYMLACAHGTLGEQMAPHFDNATAMTVVMAANGYPGTPKKGGIIDLTGVAESDTVKVFHAGTSLQTDGKLIANGGRVLNVTALGADTSAARDAAYKAVEEVKFPDGFYRTDIGYREIAREQ</sequence>
<dbReference type="Proteomes" id="UP000059113">
    <property type="component" value="Chromosome"/>
</dbReference>
<dbReference type="PANTHER" id="PTHR43472:SF1">
    <property type="entry name" value="PHOSPHORIBOSYLAMINE--GLYCINE LIGASE, CHLOROPLASTIC"/>
    <property type="match status" value="1"/>
</dbReference>
<dbReference type="FunFam" id="3.30.470.20:FF:000018">
    <property type="entry name" value="Trifunctional purine biosynthetic protein adenosine-3"/>
    <property type="match status" value="1"/>
</dbReference>
<proteinExistence type="inferred from homology"/>
<dbReference type="GO" id="GO:0005524">
    <property type="term" value="F:ATP binding"/>
    <property type="evidence" value="ECO:0007669"/>
    <property type="project" value="UniProtKB-UniRule"/>
</dbReference>
<keyword evidence="6" id="KW-0479">Metal-binding</keyword>
<dbReference type="Pfam" id="PF02843">
    <property type="entry name" value="GARS_C"/>
    <property type="match status" value="1"/>
</dbReference>
<dbReference type="InterPro" id="IPR020562">
    <property type="entry name" value="PRibGlycinamide_synth_N"/>
</dbReference>
<reference evidence="18" key="2">
    <citation type="submission" date="2015-04" db="EMBL/GenBank/DDBJ databases">
        <title>The complete genome sequence of Erythrobacter sp. s21-N3.</title>
        <authorList>
            <person name="Zhuang L."/>
            <person name="Liu Y."/>
            <person name="Shao Z."/>
        </authorList>
    </citation>
    <scope>NUCLEOTIDE SEQUENCE [LARGE SCALE GENOMIC DNA]</scope>
    <source>
        <strain evidence="18">s21-N3</strain>
    </source>
</reference>
<dbReference type="InterPro" id="IPR037123">
    <property type="entry name" value="PRibGlycinamide_synth_C_sf"/>
</dbReference>
<dbReference type="OrthoDB" id="9807240at2"/>
<evidence type="ECO:0000256" key="7">
    <source>
        <dbReference type="ARBA" id="ARBA00022741"/>
    </source>
</evidence>
<dbReference type="InterPro" id="IPR011761">
    <property type="entry name" value="ATP-grasp"/>
</dbReference>
<dbReference type="InterPro" id="IPR011054">
    <property type="entry name" value="Rudment_hybrid_motif"/>
</dbReference>
<organism evidence="17 18">
    <name type="scientific">Aurantiacibacter atlanticus</name>
    <dbReference type="NCBI Taxonomy" id="1648404"/>
    <lineage>
        <taxon>Bacteria</taxon>
        <taxon>Pseudomonadati</taxon>
        <taxon>Pseudomonadota</taxon>
        <taxon>Alphaproteobacteria</taxon>
        <taxon>Sphingomonadales</taxon>
        <taxon>Erythrobacteraceae</taxon>
        <taxon>Aurantiacibacter</taxon>
    </lineage>
</organism>
<dbReference type="SUPFAM" id="SSF51246">
    <property type="entry name" value="Rudiment single hybrid motif"/>
    <property type="match status" value="1"/>
</dbReference>
<dbReference type="UniPathway" id="UPA00074">
    <property type="reaction ID" value="UER00125"/>
</dbReference>
<keyword evidence="9 15" id="KW-0067">ATP-binding</keyword>
<dbReference type="RefSeq" id="WP_048884547.1">
    <property type="nucleotide sequence ID" value="NZ_CP011310.1"/>
</dbReference>
<evidence type="ECO:0000259" key="16">
    <source>
        <dbReference type="PROSITE" id="PS50975"/>
    </source>
</evidence>
<evidence type="ECO:0000313" key="17">
    <source>
        <dbReference type="EMBL" id="AKQ41056.1"/>
    </source>
</evidence>